<evidence type="ECO:0000313" key="2">
    <source>
        <dbReference type="Proteomes" id="UP000076727"/>
    </source>
</evidence>
<proteinExistence type="predicted"/>
<protein>
    <submittedName>
        <fullName evidence="1">Uncharacterized protein</fullName>
    </submittedName>
</protein>
<accession>A0A165L084</accession>
<dbReference type="OrthoDB" id="3218552at2759"/>
<evidence type="ECO:0000313" key="1">
    <source>
        <dbReference type="EMBL" id="KZT63825.1"/>
    </source>
</evidence>
<name>A0A165L084_9APHY</name>
<dbReference type="AlphaFoldDB" id="A0A165L084"/>
<dbReference type="Proteomes" id="UP000076727">
    <property type="component" value="Unassembled WGS sequence"/>
</dbReference>
<reference evidence="1 2" key="1">
    <citation type="journal article" date="2016" name="Mol. Biol. Evol.">
        <title>Comparative Genomics of Early-Diverging Mushroom-Forming Fungi Provides Insights into the Origins of Lignocellulose Decay Capabilities.</title>
        <authorList>
            <person name="Nagy L.G."/>
            <person name="Riley R."/>
            <person name="Tritt A."/>
            <person name="Adam C."/>
            <person name="Daum C."/>
            <person name="Floudas D."/>
            <person name="Sun H."/>
            <person name="Yadav J.S."/>
            <person name="Pangilinan J."/>
            <person name="Larsson K.H."/>
            <person name="Matsuura K."/>
            <person name="Barry K."/>
            <person name="Labutti K."/>
            <person name="Kuo R."/>
            <person name="Ohm R.A."/>
            <person name="Bhattacharya S.S."/>
            <person name="Shirouzu T."/>
            <person name="Yoshinaga Y."/>
            <person name="Martin F.M."/>
            <person name="Grigoriev I.V."/>
            <person name="Hibbett D.S."/>
        </authorList>
    </citation>
    <scope>NUCLEOTIDE SEQUENCE [LARGE SCALE GENOMIC DNA]</scope>
    <source>
        <strain evidence="1 2">L-15889</strain>
    </source>
</reference>
<gene>
    <name evidence="1" type="ORF">DAEQUDRAFT_679698</name>
</gene>
<dbReference type="EMBL" id="KV429155">
    <property type="protein sequence ID" value="KZT63825.1"/>
    <property type="molecule type" value="Genomic_DNA"/>
</dbReference>
<feature type="non-terminal residue" evidence="1">
    <location>
        <position position="1"/>
    </location>
</feature>
<dbReference type="STRING" id="1314783.A0A165L084"/>
<sequence length="73" mass="8270">ESKFCGPYNKLLNTLFPSDTDFTVDPQYMPNNTCESADFLVMFEVLLEDRPAFILGLKLPKALHYASSHELAD</sequence>
<keyword evidence="2" id="KW-1185">Reference proteome</keyword>
<organism evidence="1 2">
    <name type="scientific">Daedalea quercina L-15889</name>
    <dbReference type="NCBI Taxonomy" id="1314783"/>
    <lineage>
        <taxon>Eukaryota</taxon>
        <taxon>Fungi</taxon>
        <taxon>Dikarya</taxon>
        <taxon>Basidiomycota</taxon>
        <taxon>Agaricomycotina</taxon>
        <taxon>Agaricomycetes</taxon>
        <taxon>Polyporales</taxon>
        <taxon>Fomitopsis</taxon>
    </lineage>
</organism>